<accession>A0A0P0WKE4</accession>
<evidence type="ECO:0000259" key="6">
    <source>
        <dbReference type="Pfam" id="PF18052"/>
    </source>
</evidence>
<dbReference type="eggNOG" id="KOG4658">
    <property type="taxonomic scope" value="Eukaryota"/>
</dbReference>
<evidence type="ECO:0000313" key="8">
    <source>
        <dbReference type="Proteomes" id="UP000059680"/>
    </source>
</evidence>
<dbReference type="InParanoid" id="A0A0P0WKE4"/>
<dbReference type="STRING" id="39947.A0A0P0WKE4"/>
<evidence type="ECO:0000313" key="7">
    <source>
        <dbReference type="EMBL" id="BAS93266.1"/>
    </source>
</evidence>
<dbReference type="PaxDb" id="39947-A0A0P0WKE4"/>
<proteinExistence type="inferred from homology"/>
<protein>
    <submittedName>
        <fullName evidence="7">Os05g0305600 protein</fullName>
    </submittedName>
</protein>
<name>A0A0P0WKE4_ORYSJ</name>
<evidence type="ECO:0000256" key="4">
    <source>
        <dbReference type="ARBA" id="ARBA00022741"/>
    </source>
</evidence>
<keyword evidence="8" id="KW-1185">Reference proteome</keyword>
<dbReference type="Proteomes" id="UP000059680">
    <property type="component" value="Chromosome 5"/>
</dbReference>
<sequence length="113" mass="12577">MSGMEAAVASGLLKVAGHKLVSLIGSEFAAIARVAEDLSELHGIHGEITSWLSTVRDGSIECDPQFRWVIKLKDVAYDIDDLLHEVQLEYEKHKIHSNGDKHAIFDTLREKPK</sequence>
<dbReference type="Pfam" id="PF18052">
    <property type="entry name" value="Rx_N"/>
    <property type="match status" value="1"/>
</dbReference>
<keyword evidence="2" id="KW-0433">Leucine-rich repeat</keyword>
<keyword evidence="4" id="KW-0547">Nucleotide-binding</keyword>
<evidence type="ECO:0000256" key="3">
    <source>
        <dbReference type="ARBA" id="ARBA00022737"/>
    </source>
</evidence>
<evidence type="ECO:0000256" key="5">
    <source>
        <dbReference type="ARBA" id="ARBA00022821"/>
    </source>
</evidence>
<evidence type="ECO:0000256" key="2">
    <source>
        <dbReference type="ARBA" id="ARBA00022614"/>
    </source>
</evidence>
<dbReference type="AlphaFoldDB" id="A0A0P0WKE4"/>
<dbReference type="GO" id="GO:0000166">
    <property type="term" value="F:nucleotide binding"/>
    <property type="evidence" value="ECO:0007669"/>
    <property type="project" value="UniProtKB-KW"/>
</dbReference>
<feature type="domain" description="Disease resistance N-terminal" evidence="6">
    <location>
        <begin position="14"/>
        <end position="97"/>
    </location>
</feature>
<organism evidence="7 8">
    <name type="scientific">Oryza sativa subsp. japonica</name>
    <name type="common">Rice</name>
    <dbReference type="NCBI Taxonomy" id="39947"/>
    <lineage>
        <taxon>Eukaryota</taxon>
        <taxon>Viridiplantae</taxon>
        <taxon>Streptophyta</taxon>
        <taxon>Embryophyta</taxon>
        <taxon>Tracheophyta</taxon>
        <taxon>Spermatophyta</taxon>
        <taxon>Magnoliopsida</taxon>
        <taxon>Liliopsida</taxon>
        <taxon>Poales</taxon>
        <taxon>Poaceae</taxon>
        <taxon>BOP clade</taxon>
        <taxon>Oryzoideae</taxon>
        <taxon>Oryzeae</taxon>
        <taxon>Oryzinae</taxon>
        <taxon>Oryza</taxon>
        <taxon>Oryza sativa</taxon>
    </lineage>
</organism>
<dbReference type="SMR" id="A0A0P0WKE4"/>
<dbReference type="Gene3D" id="1.20.5.4130">
    <property type="match status" value="1"/>
</dbReference>
<keyword evidence="3" id="KW-0677">Repeat</keyword>
<reference evidence="7 8" key="2">
    <citation type="journal article" date="2013" name="Plant Cell Physiol.">
        <title>Rice Annotation Project Database (RAP-DB): an integrative and interactive database for rice genomics.</title>
        <authorList>
            <person name="Sakai H."/>
            <person name="Lee S.S."/>
            <person name="Tanaka T."/>
            <person name="Numa H."/>
            <person name="Kim J."/>
            <person name="Kawahara Y."/>
            <person name="Wakimoto H."/>
            <person name="Yang C.C."/>
            <person name="Iwamoto M."/>
            <person name="Abe T."/>
            <person name="Yamada Y."/>
            <person name="Muto A."/>
            <person name="Inokuchi H."/>
            <person name="Ikemura T."/>
            <person name="Matsumoto T."/>
            <person name="Sasaki T."/>
            <person name="Itoh T."/>
        </authorList>
    </citation>
    <scope>NUCLEOTIDE SEQUENCE [LARGE SCALE GENOMIC DNA]</scope>
    <source>
        <strain evidence="8">cv. Nipponbare</strain>
    </source>
</reference>
<dbReference type="GO" id="GO:0006952">
    <property type="term" value="P:defense response"/>
    <property type="evidence" value="ECO:0007669"/>
    <property type="project" value="UniProtKB-KW"/>
</dbReference>
<comment type="similarity">
    <text evidence="1">Belongs to the disease resistance NB-LRR family.</text>
</comment>
<dbReference type="Gramene" id="Os05t0305600-01">
    <property type="protein sequence ID" value="Os05t0305600-01"/>
    <property type="gene ID" value="Os05g0305600"/>
</dbReference>
<gene>
    <name evidence="7" type="ordered locus">Os05g0305600</name>
    <name evidence="7" type="ORF">OSNPB_050305600</name>
</gene>
<reference evidence="7 8" key="3">
    <citation type="journal article" date="2013" name="Rice">
        <title>Improvement of the Oryza sativa Nipponbare reference genome using next generation sequence and optical map data.</title>
        <authorList>
            <person name="Kawahara Y."/>
            <person name="de la Bastide M."/>
            <person name="Hamilton J.P."/>
            <person name="Kanamori H."/>
            <person name="McCombie W.R."/>
            <person name="Ouyang S."/>
            <person name="Schwartz D.C."/>
            <person name="Tanaka T."/>
            <person name="Wu J."/>
            <person name="Zhou S."/>
            <person name="Childs K.L."/>
            <person name="Davidson R.M."/>
            <person name="Lin H."/>
            <person name="Quesada-Ocampo L."/>
            <person name="Vaillancourt B."/>
            <person name="Sakai H."/>
            <person name="Lee S.S."/>
            <person name="Kim J."/>
            <person name="Numa H."/>
            <person name="Itoh T."/>
            <person name="Buell C.R."/>
            <person name="Matsumoto T."/>
        </authorList>
    </citation>
    <scope>NUCLEOTIDE SEQUENCE [LARGE SCALE GENOMIC DNA]</scope>
    <source>
        <strain evidence="8">cv. Nipponbare</strain>
    </source>
</reference>
<dbReference type="InterPro" id="IPR041118">
    <property type="entry name" value="Rx_N"/>
</dbReference>
<reference evidence="8" key="1">
    <citation type="journal article" date="2005" name="Nature">
        <title>The map-based sequence of the rice genome.</title>
        <authorList>
            <consortium name="International rice genome sequencing project (IRGSP)"/>
            <person name="Matsumoto T."/>
            <person name="Wu J."/>
            <person name="Kanamori H."/>
            <person name="Katayose Y."/>
            <person name="Fujisawa M."/>
            <person name="Namiki N."/>
            <person name="Mizuno H."/>
            <person name="Yamamoto K."/>
            <person name="Antonio B.A."/>
            <person name="Baba T."/>
            <person name="Sakata K."/>
            <person name="Nagamura Y."/>
            <person name="Aoki H."/>
            <person name="Arikawa K."/>
            <person name="Arita K."/>
            <person name="Bito T."/>
            <person name="Chiden Y."/>
            <person name="Fujitsuka N."/>
            <person name="Fukunaka R."/>
            <person name="Hamada M."/>
            <person name="Harada C."/>
            <person name="Hayashi A."/>
            <person name="Hijishita S."/>
            <person name="Honda M."/>
            <person name="Hosokawa S."/>
            <person name="Ichikawa Y."/>
            <person name="Idonuma A."/>
            <person name="Iijima M."/>
            <person name="Ikeda M."/>
            <person name="Ikeno M."/>
            <person name="Ito K."/>
            <person name="Ito S."/>
            <person name="Ito T."/>
            <person name="Ito Y."/>
            <person name="Ito Y."/>
            <person name="Iwabuchi A."/>
            <person name="Kamiya K."/>
            <person name="Karasawa W."/>
            <person name="Kurita K."/>
            <person name="Katagiri S."/>
            <person name="Kikuta A."/>
            <person name="Kobayashi H."/>
            <person name="Kobayashi N."/>
            <person name="Machita K."/>
            <person name="Maehara T."/>
            <person name="Masukawa M."/>
            <person name="Mizubayashi T."/>
            <person name="Mukai Y."/>
            <person name="Nagasaki H."/>
            <person name="Nagata Y."/>
            <person name="Naito S."/>
            <person name="Nakashima M."/>
            <person name="Nakama Y."/>
            <person name="Nakamichi Y."/>
            <person name="Nakamura M."/>
            <person name="Meguro A."/>
            <person name="Negishi M."/>
            <person name="Ohta I."/>
            <person name="Ohta T."/>
            <person name="Okamoto M."/>
            <person name="Ono N."/>
            <person name="Saji S."/>
            <person name="Sakaguchi M."/>
            <person name="Sakai K."/>
            <person name="Shibata M."/>
            <person name="Shimokawa T."/>
            <person name="Song J."/>
            <person name="Takazaki Y."/>
            <person name="Terasawa K."/>
            <person name="Tsugane M."/>
            <person name="Tsuji K."/>
            <person name="Ueda S."/>
            <person name="Waki K."/>
            <person name="Yamagata H."/>
            <person name="Yamamoto M."/>
            <person name="Yamamoto S."/>
            <person name="Yamane H."/>
            <person name="Yoshiki S."/>
            <person name="Yoshihara R."/>
            <person name="Yukawa K."/>
            <person name="Zhong H."/>
            <person name="Yano M."/>
            <person name="Yuan Q."/>
            <person name="Ouyang S."/>
            <person name="Liu J."/>
            <person name="Jones K.M."/>
            <person name="Gansberger K."/>
            <person name="Moffat K."/>
            <person name="Hill J."/>
            <person name="Bera J."/>
            <person name="Fadrosh D."/>
            <person name="Jin S."/>
            <person name="Johri S."/>
            <person name="Kim M."/>
            <person name="Overton L."/>
            <person name="Reardon M."/>
            <person name="Tsitrin T."/>
            <person name="Vuong H."/>
            <person name="Weaver B."/>
            <person name="Ciecko A."/>
            <person name="Tallon L."/>
            <person name="Jackson J."/>
            <person name="Pai G."/>
            <person name="Aken S.V."/>
            <person name="Utterback T."/>
            <person name="Reidmuller S."/>
            <person name="Feldblyum T."/>
            <person name="Hsiao J."/>
            <person name="Zismann V."/>
            <person name="Iobst S."/>
            <person name="de Vazeille A.R."/>
            <person name="Buell C.R."/>
            <person name="Ying K."/>
            <person name="Li Y."/>
            <person name="Lu T."/>
            <person name="Huang Y."/>
            <person name="Zhao Q."/>
            <person name="Feng Q."/>
            <person name="Zhang L."/>
            <person name="Zhu J."/>
            <person name="Weng Q."/>
            <person name="Mu J."/>
            <person name="Lu Y."/>
            <person name="Fan D."/>
            <person name="Liu Y."/>
            <person name="Guan J."/>
            <person name="Zhang Y."/>
            <person name="Yu S."/>
            <person name="Liu X."/>
            <person name="Zhang Y."/>
            <person name="Hong G."/>
            <person name="Han B."/>
            <person name="Choisne N."/>
            <person name="Demange N."/>
            <person name="Orjeda G."/>
            <person name="Samain S."/>
            <person name="Cattolico L."/>
            <person name="Pelletier E."/>
            <person name="Couloux A."/>
            <person name="Segurens B."/>
            <person name="Wincker P."/>
            <person name="D'Hont A."/>
            <person name="Scarpelli C."/>
            <person name="Weissenbach J."/>
            <person name="Salanoubat M."/>
            <person name="Quetier F."/>
            <person name="Yu Y."/>
            <person name="Kim H.R."/>
            <person name="Rambo T."/>
            <person name="Currie J."/>
            <person name="Collura K."/>
            <person name="Luo M."/>
            <person name="Yang T."/>
            <person name="Ammiraju J.S.S."/>
            <person name="Engler F."/>
            <person name="Soderlund C."/>
            <person name="Wing R.A."/>
            <person name="Palmer L.E."/>
            <person name="de la Bastide M."/>
            <person name="Spiegel L."/>
            <person name="Nascimento L."/>
            <person name="Zutavern T."/>
            <person name="O'Shaughnessy A."/>
            <person name="Dike S."/>
            <person name="Dedhia N."/>
            <person name="Preston R."/>
            <person name="Balija V."/>
            <person name="McCombie W.R."/>
            <person name="Chow T."/>
            <person name="Chen H."/>
            <person name="Chung M."/>
            <person name="Chen C."/>
            <person name="Shaw J."/>
            <person name="Wu H."/>
            <person name="Hsiao K."/>
            <person name="Chao Y."/>
            <person name="Chu M."/>
            <person name="Cheng C."/>
            <person name="Hour A."/>
            <person name="Lee P."/>
            <person name="Lin S."/>
            <person name="Lin Y."/>
            <person name="Liou J."/>
            <person name="Liu S."/>
            <person name="Hsing Y."/>
            <person name="Raghuvanshi S."/>
            <person name="Mohanty A."/>
            <person name="Bharti A.K."/>
            <person name="Gaur A."/>
            <person name="Gupta V."/>
            <person name="Kumar D."/>
            <person name="Ravi V."/>
            <person name="Vij S."/>
            <person name="Kapur A."/>
            <person name="Khurana P."/>
            <person name="Khurana P."/>
            <person name="Khurana J.P."/>
            <person name="Tyagi A.K."/>
            <person name="Gaikwad K."/>
            <person name="Singh A."/>
            <person name="Dalal V."/>
            <person name="Srivastava S."/>
            <person name="Dixit A."/>
            <person name="Pal A.K."/>
            <person name="Ghazi I.A."/>
            <person name="Yadav M."/>
            <person name="Pandit A."/>
            <person name="Bhargava A."/>
            <person name="Sureshbabu K."/>
            <person name="Batra K."/>
            <person name="Sharma T.R."/>
            <person name="Mohapatra T."/>
            <person name="Singh N.K."/>
            <person name="Messing J."/>
            <person name="Nelson A.B."/>
            <person name="Fuks G."/>
            <person name="Kavchok S."/>
            <person name="Keizer G."/>
            <person name="Linton E."/>
            <person name="Llaca V."/>
            <person name="Song R."/>
            <person name="Tanyolac B."/>
            <person name="Young S."/>
            <person name="Ho-Il K."/>
            <person name="Hahn J.H."/>
            <person name="Sangsakoo G."/>
            <person name="Vanavichit A."/>
            <person name="de Mattos Luiz.A.T."/>
            <person name="Zimmer P.D."/>
            <person name="Malone G."/>
            <person name="Dellagostin O."/>
            <person name="de Oliveira A.C."/>
            <person name="Bevan M."/>
            <person name="Bancroft I."/>
            <person name="Minx P."/>
            <person name="Cordum H."/>
            <person name="Wilson R."/>
            <person name="Cheng Z."/>
            <person name="Jin W."/>
            <person name="Jiang J."/>
            <person name="Leong S.A."/>
            <person name="Iwama H."/>
            <person name="Gojobori T."/>
            <person name="Itoh T."/>
            <person name="Niimura Y."/>
            <person name="Fujii Y."/>
            <person name="Habara T."/>
            <person name="Sakai H."/>
            <person name="Sato Y."/>
            <person name="Wilson G."/>
            <person name="Kumar K."/>
            <person name="McCouch S."/>
            <person name="Juretic N."/>
            <person name="Hoen D."/>
            <person name="Wright S."/>
            <person name="Bruskiewich R."/>
            <person name="Bureau T."/>
            <person name="Miyao A."/>
            <person name="Hirochika H."/>
            <person name="Nishikawa T."/>
            <person name="Kadowaki K."/>
            <person name="Sugiura M."/>
            <person name="Burr B."/>
            <person name="Sasaki T."/>
        </authorList>
    </citation>
    <scope>NUCLEOTIDE SEQUENCE [LARGE SCALE GENOMIC DNA]</scope>
    <source>
        <strain evidence="8">cv. Nipponbare</strain>
    </source>
</reference>
<dbReference type="EMBL" id="AP014961">
    <property type="protein sequence ID" value="BAS93266.1"/>
    <property type="molecule type" value="Genomic_DNA"/>
</dbReference>
<evidence type="ECO:0000256" key="1">
    <source>
        <dbReference type="ARBA" id="ARBA00008894"/>
    </source>
</evidence>
<keyword evidence="5" id="KW-0611">Plant defense</keyword>